<feature type="binding site" evidence="7">
    <location>
        <position position="326"/>
    </location>
    <ligand>
        <name>Zn(2+)</name>
        <dbReference type="ChEBI" id="CHEBI:29105"/>
    </ligand>
</feature>
<comment type="similarity">
    <text evidence="2">Belongs to the sirtuin family. Class I subfamily.</text>
</comment>
<dbReference type="Gene3D" id="3.30.1600.10">
    <property type="entry name" value="SIR2/SIRT2 'Small Domain"/>
    <property type="match status" value="1"/>
</dbReference>
<feature type="binding site" evidence="7">
    <location>
        <position position="302"/>
    </location>
    <ligand>
        <name>Zn(2+)</name>
        <dbReference type="ChEBI" id="CHEBI:29105"/>
    </ligand>
</feature>
<evidence type="ECO:0000256" key="8">
    <source>
        <dbReference type="SAM" id="MobiDB-lite"/>
    </source>
</evidence>
<keyword evidence="6" id="KW-0520">NAD</keyword>
<protein>
    <recommendedName>
        <fullName evidence="9">Deacetylase sirtuin-type domain-containing protein</fullName>
    </recommendedName>
</protein>
<dbReference type="Pfam" id="PF02146">
    <property type="entry name" value="SIR2"/>
    <property type="match status" value="1"/>
</dbReference>
<dbReference type="SUPFAM" id="SSF52467">
    <property type="entry name" value="DHS-like NAD/FAD-binding domain"/>
    <property type="match status" value="1"/>
</dbReference>
<dbReference type="PANTHER" id="PTHR11085">
    <property type="entry name" value="NAD-DEPENDENT PROTEIN DEACYLASE SIRTUIN-5, MITOCHONDRIAL-RELATED"/>
    <property type="match status" value="1"/>
</dbReference>
<reference evidence="10" key="1">
    <citation type="submission" date="2015-10" db="EMBL/GenBank/DDBJ databases">
        <authorList>
            <person name="Regsiter A."/>
            <person name="william w."/>
        </authorList>
    </citation>
    <scope>NUCLEOTIDE SEQUENCE</scope>
    <source>
        <strain evidence="10">Montdore</strain>
    </source>
</reference>
<organism evidence="10 11">
    <name type="scientific">Tuber aestivum</name>
    <name type="common">summer truffle</name>
    <dbReference type="NCBI Taxonomy" id="59557"/>
    <lineage>
        <taxon>Eukaryota</taxon>
        <taxon>Fungi</taxon>
        <taxon>Dikarya</taxon>
        <taxon>Ascomycota</taxon>
        <taxon>Pezizomycotina</taxon>
        <taxon>Pezizomycetes</taxon>
        <taxon>Pezizales</taxon>
        <taxon>Tuberaceae</taxon>
        <taxon>Tuber</taxon>
    </lineage>
</organism>
<evidence type="ECO:0000256" key="1">
    <source>
        <dbReference type="ARBA" id="ARBA00001947"/>
    </source>
</evidence>
<dbReference type="Proteomes" id="UP001412239">
    <property type="component" value="Unassembled WGS sequence"/>
</dbReference>
<feature type="binding site" evidence="7">
    <location>
        <position position="299"/>
    </location>
    <ligand>
        <name>Zn(2+)</name>
        <dbReference type="ChEBI" id="CHEBI:29105"/>
    </ligand>
</feature>
<feature type="domain" description="Deacetylase sirtuin-type" evidence="9">
    <location>
        <begin position="163"/>
        <end position="470"/>
    </location>
</feature>
<evidence type="ECO:0000256" key="5">
    <source>
        <dbReference type="ARBA" id="ARBA00022833"/>
    </source>
</evidence>
<gene>
    <name evidence="10" type="ORF">GSTUAT00001978001</name>
</gene>
<feature type="region of interest" description="Disordered" evidence="8">
    <location>
        <begin position="1"/>
        <end position="63"/>
    </location>
</feature>
<dbReference type="PANTHER" id="PTHR11085:SF9">
    <property type="entry name" value="NAD-DEPENDENT PROTEIN DEACETYLASE SIRTUIN-1"/>
    <property type="match status" value="1"/>
</dbReference>
<proteinExistence type="inferred from homology"/>
<name>A0A292Q4D3_9PEZI</name>
<evidence type="ECO:0000256" key="2">
    <source>
        <dbReference type="ARBA" id="ARBA00006924"/>
    </source>
</evidence>
<sequence>MATIPIAGAPNGAELPARAVGSDEEEAFPIPIASVEEEFYEEDDEDGEEEDNEGQESGADEGADWDVSSVFDEWLAQSTEPVVFGPEEDAVTAEEGRNLRDLLRSVGEARFIEETLHAGAFTAKKLLTAFGVRPPFFLDGSPDMAYLPLLGMAITRDLRARQKLTQYNTLDDVVKLLKGSSNIIVLTGAGISTSLGIPDFRSKGSGLYSRLEGLGLSDPQEVFDLDVFREDPTIFYSIAGRILPTVDRISPTHAFIELLQRKNKLLTQYTQNIDNLEIKAGINPEKLIQCHGSFASASCVQCGHKVPGETIFPDMIKGIVPKCGTCLKHDANNCNNNKVGKKRKRGRGSGEGAPGDYRRKRYDESSDDECGDDIPQAGVMKPDIIFFGEQLPATFNKRLVDHDRALCDLFICIGTSLKVAPVSEIIGILPPHVPQIYISKTPVTHVSFDVELIGSCDDVVAELSRRAEWELKHDMIPEGQEKVKIRLEEGSASRWIFGEGEKGEGEGE</sequence>
<keyword evidence="5 7" id="KW-0862">Zinc</keyword>
<keyword evidence="11" id="KW-1185">Reference proteome</keyword>
<feature type="region of interest" description="Disordered" evidence="8">
    <location>
        <begin position="337"/>
        <end position="373"/>
    </location>
</feature>
<comment type="cofactor">
    <cofactor evidence="1">
        <name>Zn(2+)</name>
        <dbReference type="ChEBI" id="CHEBI:29105"/>
    </cofactor>
</comment>
<accession>A0A292Q4D3</accession>
<dbReference type="InterPro" id="IPR029035">
    <property type="entry name" value="DHS-like_NAD/FAD-binding_dom"/>
</dbReference>
<dbReference type="GO" id="GO:0046872">
    <property type="term" value="F:metal ion binding"/>
    <property type="evidence" value="ECO:0007669"/>
    <property type="project" value="UniProtKB-KW"/>
</dbReference>
<feature type="active site" description="Proton acceptor" evidence="7">
    <location>
        <position position="291"/>
    </location>
</feature>
<evidence type="ECO:0000313" key="10">
    <source>
        <dbReference type="EMBL" id="CUS13941.1"/>
    </source>
</evidence>
<evidence type="ECO:0000256" key="6">
    <source>
        <dbReference type="ARBA" id="ARBA00023027"/>
    </source>
</evidence>
<dbReference type="InterPro" id="IPR050134">
    <property type="entry name" value="NAD-dep_sirtuin_deacylases"/>
</dbReference>
<evidence type="ECO:0000259" key="9">
    <source>
        <dbReference type="PROSITE" id="PS50305"/>
    </source>
</evidence>
<dbReference type="GO" id="GO:0070403">
    <property type="term" value="F:NAD+ binding"/>
    <property type="evidence" value="ECO:0007669"/>
    <property type="project" value="InterPro"/>
</dbReference>
<dbReference type="AlphaFoldDB" id="A0A292Q4D3"/>
<dbReference type="InterPro" id="IPR026590">
    <property type="entry name" value="Ssirtuin_cat_dom"/>
</dbReference>
<dbReference type="GO" id="GO:0005634">
    <property type="term" value="C:nucleus"/>
    <property type="evidence" value="ECO:0007669"/>
    <property type="project" value="TreeGrafter"/>
</dbReference>
<dbReference type="PROSITE" id="PS50305">
    <property type="entry name" value="SIRTUIN"/>
    <property type="match status" value="1"/>
</dbReference>
<evidence type="ECO:0000256" key="3">
    <source>
        <dbReference type="ARBA" id="ARBA00022679"/>
    </source>
</evidence>
<feature type="compositionally biased region" description="Acidic residues" evidence="8">
    <location>
        <begin position="35"/>
        <end position="63"/>
    </location>
</feature>
<keyword evidence="4 7" id="KW-0479">Metal-binding</keyword>
<dbReference type="GO" id="GO:0046970">
    <property type="term" value="F:histone H4K16 deacetylase activity, NAD-dependent"/>
    <property type="evidence" value="ECO:0007669"/>
    <property type="project" value="TreeGrafter"/>
</dbReference>
<dbReference type="InterPro" id="IPR003000">
    <property type="entry name" value="Sirtuin"/>
</dbReference>
<evidence type="ECO:0000256" key="7">
    <source>
        <dbReference type="PROSITE-ProRule" id="PRU00236"/>
    </source>
</evidence>
<evidence type="ECO:0000256" key="4">
    <source>
        <dbReference type="ARBA" id="ARBA00022723"/>
    </source>
</evidence>
<keyword evidence="3" id="KW-0808">Transferase</keyword>
<dbReference type="Gene3D" id="3.40.50.1220">
    <property type="entry name" value="TPP-binding domain"/>
    <property type="match status" value="1"/>
</dbReference>
<dbReference type="InterPro" id="IPR026591">
    <property type="entry name" value="Sirtuin_cat_small_dom_sf"/>
</dbReference>
<dbReference type="EMBL" id="LN890965">
    <property type="protein sequence ID" value="CUS13941.1"/>
    <property type="molecule type" value="Genomic_DNA"/>
</dbReference>
<evidence type="ECO:0000313" key="11">
    <source>
        <dbReference type="Proteomes" id="UP001412239"/>
    </source>
</evidence>
<feature type="binding site" evidence="7">
    <location>
        <position position="370"/>
    </location>
    <ligand>
        <name>Zn(2+)</name>
        <dbReference type="ChEBI" id="CHEBI:29105"/>
    </ligand>
</feature>